<name>A0AA49JGF1_9BACT</name>
<sequence>MSDTIWQRPKQEDKFRIYFRCSHRPEDSSGLNGFEVDKSYMGRAYNGLYEIAPDWGRGKPSILLRKRLFERYFEVLNDN</sequence>
<evidence type="ECO:0000313" key="1">
    <source>
        <dbReference type="EMBL" id="WKN36415.1"/>
    </source>
</evidence>
<gene>
    <name evidence="1" type="ORF">K4G66_29060</name>
</gene>
<dbReference type="EMBL" id="CP120682">
    <property type="protein sequence ID" value="WKN36415.1"/>
    <property type="molecule type" value="Genomic_DNA"/>
</dbReference>
<accession>A0AA49JGF1</accession>
<proteinExistence type="predicted"/>
<organism evidence="1">
    <name type="scientific">Roseihalotalea indica</name>
    <dbReference type="NCBI Taxonomy" id="2867963"/>
    <lineage>
        <taxon>Bacteria</taxon>
        <taxon>Pseudomonadati</taxon>
        <taxon>Bacteroidota</taxon>
        <taxon>Cytophagia</taxon>
        <taxon>Cytophagales</taxon>
        <taxon>Catalimonadaceae</taxon>
        <taxon>Roseihalotalea</taxon>
    </lineage>
</organism>
<reference evidence="1" key="1">
    <citation type="journal article" date="2023" name="Comput. Struct. Biotechnol. J.">
        <title>Discovery of a novel marine Bacteroidetes with a rich repertoire of carbohydrate-active enzymes.</title>
        <authorList>
            <person name="Chen B."/>
            <person name="Liu G."/>
            <person name="Chen Q."/>
            <person name="Wang H."/>
            <person name="Liu L."/>
            <person name="Tang K."/>
        </authorList>
    </citation>
    <scope>NUCLEOTIDE SEQUENCE</scope>
    <source>
        <strain evidence="1">TK19036</strain>
    </source>
</reference>
<protein>
    <submittedName>
        <fullName evidence="1">Uncharacterized protein</fullName>
    </submittedName>
</protein>
<dbReference type="AlphaFoldDB" id="A0AA49JGF1"/>
<reference evidence="1" key="2">
    <citation type="journal article" date="2024" name="Antonie Van Leeuwenhoek">
        <title>Roseihalotalea indica gen. nov., sp. nov., a halophilic Bacteroidetes from mesopelagic Southwest Indian Ocean with higher carbohydrate metabolic potential.</title>
        <authorList>
            <person name="Chen B."/>
            <person name="Zhang M."/>
            <person name="Lin D."/>
            <person name="Ye J."/>
            <person name="Tang K."/>
        </authorList>
    </citation>
    <scope>NUCLEOTIDE SEQUENCE</scope>
    <source>
        <strain evidence="1">TK19036</strain>
    </source>
</reference>